<feature type="disulfide bond" evidence="7">
    <location>
        <begin position="415"/>
        <end position="476"/>
    </location>
</feature>
<dbReference type="FunFam" id="3.10.250.10:FF:000012">
    <property type="entry name" value="CD163 molecule like 1"/>
    <property type="match status" value="2"/>
</dbReference>
<feature type="disulfide bond" evidence="7">
    <location>
        <begin position="57"/>
        <end position="121"/>
    </location>
</feature>
<dbReference type="PRINTS" id="PR00258">
    <property type="entry name" value="SPERACTRCPTR"/>
</dbReference>
<dbReference type="SUPFAM" id="SSF56487">
    <property type="entry name" value="SRCR-like"/>
    <property type="match status" value="11"/>
</dbReference>
<feature type="chain" id="PRO_5034683109" description="SRCR domain-containing protein" evidence="9">
    <location>
        <begin position="27"/>
        <end position="1413"/>
    </location>
</feature>
<evidence type="ECO:0000256" key="8">
    <source>
        <dbReference type="SAM" id="Phobius"/>
    </source>
</evidence>
<name>A0A8C5ZI04_MARMA</name>
<keyword evidence="2" id="KW-0964">Secreted</keyword>
<keyword evidence="8" id="KW-0812">Transmembrane</keyword>
<feature type="disulfide bond" evidence="7">
    <location>
        <begin position="834"/>
        <end position="895"/>
    </location>
</feature>
<feature type="disulfide bond" evidence="7">
    <location>
        <begin position="507"/>
        <end position="571"/>
    </location>
</feature>
<comment type="subcellular location">
    <subcellularLocation>
        <location evidence="1">Secreted</location>
    </subcellularLocation>
</comment>
<evidence type="ECO:0000313" key="12">
    <source>
        <dbReference type="Proteomes" id="UP000694407"/>
    </source>
</evidence>
<dbReference type="FunFam" id="3.10.250.10:FF:000004">
    <property type="entry name" value="Scavenger receptor cysteine-rich type 1 protein M130"/>
    <property type="match status" value="4"/>
</dbReference>
<feature type="disulfide bond" evidence="7">
    <location>
        <begin position="101"/>
        <end position="111"/>
    </location>
</feature>
<feature type="disulfide bond" evidence="7">
    <location>
        <begin position="446"/>
        <end position="456"/>
    </location>
</feature>
<feature type="domain" description="SRCR" evidence="10">
    <location>
        <begin position="1155"/>
        <end position="1255"/>
    </location>
</feature>
<dbReference type="Gene3D" id="3.10.250.10">
    <property type="entry name" value="SRCR-like domain"/>
    <property type="match status" value="11"/>
</dbReference>
<dbReference type="GO" id="GO:0004252">
    <property type="term" value="F:serine-type endopeptidase activity"/>
    <property type="evidence" value="ECO:0007669"/>
    <property type="project" value="TreeGrafter"/>
</dbReference>
<dbReference type="Ensembl" id="ENSMMMT00000015126.1">
    <property type="protein sequence ID" value="ENSMMMP00000013239.1"/>
    <property type="gene ID" value="ENSMMMG00000010702.1"/>
</dbReference>
<accession>A0A8C5ZI04</accession>
<evidence type="ECO:0000256" key="9">
    <source>
        <dbReference type="SAM" id="SignalP"/>
    </source>
</evidence>
<feature type="disulfide bond" evidence="7">
    <location>
        <begin position="728"/>
        <end position="789"/>
    </location>
</feature>
<keyword evidence="8" id="KW-0472">Membrane</keyword>
<feature type="disulfide bond" evidence="7">
    <location>
        <begin position="520"/>
        <end position="581"/>
    </location>
</feature>
<feature type="disulfide bond" evidence="7">
    <location>
        <begin position="865"/>
        <end position="875"/>
    </location>
</feature>
<dbReference type="GeneTree" id="ENSGT00940000157963"/>
<feature type="disulfide bond" evidence="7">
    <location>
        <begin position="970"/>
        <end position="1031"/>
    </location>
</feature>
<evidence type="ECO:0000256" key="5">
    <source>
        <dbReference type="ARBA" id="ARBA00023157"/>
    </source>
</evidence>
<dbReference type="PANTHER" id="PTHR48071">
    <property type="entry name" value="SRCR DOMAIN-CONTAINING PROTEIN"/>
    <property type="match status" value="1"/>
</dbReference>
<proteinExistence type="predicted"/>
<dbReference type="Proteomes" id="UP000694407">
    <property type="component" value="Unplaced"/>
</dbReference>
<feature type="domain" description="SRCR" evidence="10">
    <location>
        <begin position="932"/>
        <end position="1032"/>
    </location>
</feature>
<dbReference type="FunFam" id="3.10.250.10:FF:000009">
    <property type="entry name" value="WC1"/>
    <property type="match status" value="5"/>
</dbReference>
<feature type="disulfide bond" evidence="7">
    <location>
        <begin position="821"/>
        <end position="885"/>
    </location>
</feature>
<dbReference type="GO" id="GO:0005886">
    <property type="term" value="C:plasma membrane"/>
    <property type="evidence" value="ECO:0007669"/>
    <property type="project" value="TreeGrafter"/>
</dbReference>
<feature type="disulfide bond" evidence="7">
    <location>
        <begin position="656"/>
        <end position="666"/>
    </location>
</feature>
<feature type="disulfide bond" evidence="7">
    <location>
        <begin position="1180"/>
        <end position="1244"/>
    </location>
</feature>
<dbReference type="Pfam" id="PF00530">
    <property type="entry name" value="SRCR"/>
    <property type="match status" value="11"/>
</dbReference>
<evidence type="ECO:0000256" key="6">
    <source>
        <dbReference type="ARBA" id="ARBA00023180"/>
    </source>
</evidence>
<feature type="signal peptide" evidence="9">
    <location>
        <begin position="1"/>
        <end position="26"/>
    </location>
</feature>
<feature type="disulfide bond" evidence="7">
    <location>
        <begin position="279"/>
        <end position="340"/>
    </location>
</feature>
<keyword evidence="12" id="KW-1185">Reference proteome</keyword>
<feature type="domain" description="SRCR" evidence="10">
    <location>
        <begin position="240"/>
        <end position="341"/>
    </location>
</feature>
<keyword evidence="5 7" id="KW-1015">Disulfide bond</keyword>
<feature type="disulfide bond" evidence="7">
    <location>
        <begin position="204"/>
        <end position="214"/>
    </location>
</feature>
<feature type="disulfide bond" evidence="7">
    <location>
        <begin position="957"/>
        <end position="1021"/>
    </location>
</feature>
<feature type="disulfide bond" evidence="7">
    <location>
        <begin position="402"/>
        <end position="466"/>
    </location>
</feature>
<evidence type="ECO:0000256" key="7">
    <source>
        <dbReference type="PROSITE-ProRule" id="PRU00196"/>
    </source>
</evidence>
<feature type="disulfide bond" evidence="7">
    <location>
        <begin position="1001"/>
        <end position="1011"/>
    </location>
</feature>
<feature type="domain" description="SRCR" evidence="10">
    <location>
        <begin position="587"/>
        <end position="687"/>
    </location>
</feature>
<feature type="disulfide bond" evidence="7">
    <location>
        <begin position="612"/>
        <end position="676"/>
    </location>
</feature>
<dbReference type="SMART" id="SM00202">
    <property type="entry name" value="SR"/>
    <property type="match status" value="11"/>
</dbReference>
<feature type="domain" description="SRCR" evidence="10">
    <location>
        <begin position="377"/>
        <end position="477"/>
    </location>
</feature>
<evidence type="ECO:0000259" key="10">
    <source>
        <dbReference type="PROSITE" id="PS50287"/>
    </source>
</evidence>
<sequence>VFLISPINLFWLCISLLSLLCGGRLCLEIPQLRLVDGGSRCAGRVEIIHQHSWGTVCGDSWDLNDAHVVCRQLGCGVAFNALLYSQFGEASGPIWLTKLACTGKEDYLWNCPALGLGKNNCGHYYDAGVICSGFVHLVGGHGSCSGQVEVNSGGEWIPVSDGNFTLATAQVICAELGCGKAASVLGNLPFREDSEQIWAEEFQCEGQEPGLWFCPRVPCPVGSCSHRGAVQVVCSGYTDVRLMKNGSSQCEGQVEMKTSGGWRTLCASHWNMANANVVCRQLGCGVALSTPQGAYFVEGGDEIWRDRFHCSGSESFLWNCPVTALGVPACAHGNTASVVCSGNQSQLVPQCNDSWSDLAGSAALEGHSVTCSDSRQLRLVDGGSRCAGRVEILQQGSWGSICDDSWDLSDAHVVCRQLGCGEALEATVSAHFGEGSGPIWLDKLNCTGEEAYVWQCPSQGWKQHNCSHKEDAGVICSEFLALRLVSKDQECSGWLEVFYNNTWGSICSSHMEPMSLSMICRQLSCGDTGTLDFLVPLREGSRPRWVDGIHCRETDISLWHCPSNPWKHQSCSAKEEAHITCTETPKLRLMDGGSRCAGRVEIFHEHSWGTVCDDNWDLKDAHVVCRQIGCGVAIDAMHYAQLGKGSGLIWLDELKCTGEEDQVWKCPSQGWGLQDCTHNEDAGVICSGFVRLDGGGGPCSGRVEVNSGGGWTPVPYGNFTLPTAQVICAELGCGKAASFLLDLSFKEASEQIWAEEFQCKGQEPGLWFCPRMPCPAGSCPHRGAVQVVCSEYTDVRLMKNDSPQCEGQVEMKTSGGWRTLCASHWNMANANVVCRQLGCGVAISTPKGAYFVEGGDEIWRDRFHCSGSESFLWNCPVTALGVPACAHGNTASVVCSGNQRELLPKSNDSWSDPAGSAASEGHITNCSDSRHLRLVDGGSRCAGRVEILQQGSWGSICDDSWDLRDAHVLCRQLGCGVALEATISAHFGEGSGPIWLDELNCTGEEAYVWQCPSQGWGQHNCRHKEDAGVICSEFLALRLVSEDQECAGWLEVFYNNTWGSVCHSPMEAVTLSMICRQLGCGDSGTLNTSILREGSRPRWVDGIQCRKTDTSLWQCPSDPWKQRSCSAKEEAYIMCSGNRPKSCPATAPCTDKEKLRLRGGDSECSGRVEVWHEGAWGTVCDDSWSLAEAEVVCQQLGCGSALEAPGKAAFGPGNGSIWLDEVQCRGREPSLWACAAAPWGQSDCKHEEDAGVRCSGERTTTPSVPGIFSLPGILCMILGALLFLVLIILGTQLLRWRAQRQESHRISSLEQTEDITKTNKYLALPPYSLFSEPGGQHAVATTSGYDDVEELPVPEIPSSFGMREKNFFSEEGGGTRCSQIGKWITMSPVVLHYYHGKDGFGHINDQFSFTTRF</sequence>
<organism evidence="11 12">
    <name type="scientific">Marmota marmota marmota</name>
    <name type="common">Alpine marmot</name>
    <dbReference type="NCBI Taxonomy" id="9994"/>
    <lineage>
        <taxon>Eukaryota</taxon>
        <taxon>Metazoa</taxon>
        <taxon>Chordata</taxon>
        <taxon>Craniata</taxon>
        <taxon>Vertebrata</taxon>
        <taxon>Euteleostomi</taxon>
        <taxon>Mammalia</taxon>
        <taxon>Eutheria</taxon>
        <taxon>Euarchontoglires</taxon>
        <taxon>Glires</taxon>
        <taxon>Rodentia</taxon>
        <taxon>Sciuromorpha</taxon>
        <taxon>Sciuridae</taxon>
        <taxon>Xerinae</taxon>
        <taxon>Marmotini</taxon>
        <taxon>Marmota</taxon>
    </lineage>
</organism>
<feature type="disulfide bond" evidence="7">
    <location>
        <begin position="1193"/>
        <end position="1254"/>
    </location>
</feature>
<feature type="disulfide bond" evidence="7">
    <location>
        <begin position="625"/>
        <end position="686"/>
    </location>
</feature>
<dbReference type="GO" id="GO:0005615">
    <property type="term" value="C:extracellular space"/>
    <property type="evidence" value="ECO:0007669"/>
    <property type="project" value="TreeGrafter"/>
</dbReference>
<feature type="domain" description="SRCR" evidence="10">
    <location>
        <begin position="135"/>
        <end position="235"/>
    </location>
</feature>
<dbReference type="InterPro" id="IPR036772">
    <property type="entry name" value="SRCR-like_dom_sf"/>
</dbReference>
<evidence type="ECO:0000313" key="11">
    <source>
        <dbReference type="Ensembl" id="ENSMMMP00000013239.1"/>
    </source>
</evidence>
<reference evidence="11" key="1">
    <citation type="submission" date="2025-08" db="UniProtKB">
        <authorList>
            <consortium name="Ensembl"/>
        </authorList>
    </citation>
    <scope>IDENTIFICATION</scope>
</reference>
<feature type="disulfide bond" evidence="7">
    <location>
        <begin position="173"/>
        <end position="234"/>
    </location>
</feature>
<feature type="disulfide bond" evidence="7">
    <location>
        <begin position="266"/>
        <end position="330"/>
    </location>
</feature>
<evidence type="ECO:0000256" key="1">
    <source>
        <dbReference type="ARBA" id="ARBA00004613"/>
    </source>
</evidence>
<keyword evidence="6" id="KW-0325">Glycoprotein</keyword>
<protein>
    <recommendedName>
        <fullName evidence="10">SRCR domain-containing protein</fullName>
    </recommendedName>
</protein>
<evidence type="ECO:0000256" key="2">
    <source>
        <dbReference type="ARBA" id="ARBA00022525"/>
    </source>
</evidence>
<feature type="disulfide bond" evidence="7">
    <location>
        <begin position="759"/>
        <end position="769"/>
    </location>
</feature>
<reference evidence="11" key="2">
    <citation type="submission" date="2025-09" db="UniProtKB">
        <authorList>
            <consortium name="Ensembl"/>
        </authorList>
    </citation>
    <scope>IDENTIFICATION</scope>
</reference>
<feature type="domain" description="SRCR" evidence="10">
    <location>
        <begin position="32"/>
        <end position="132"/>
    </location>
</feature>
<comment type="caution">
    <text evidence="7">Lacks conserved residue(s) required for the propagation of feature annotation.</text>
</comment>
<feature type="domain" description="SRCR" evidence="10">
    <location>
        <begin position="1037"/>
        <end position="1136"/>
    </location>
</feature>
<dbReference type="PROSITE" id="PS50287">
    <property type="entry name" value="SRCR_2"/>
    <property type="match status" value="11"/>
</dbReference>
<dbReference type="InterPro" id="IPR001190">
    <property type="entry name" value="SRCR"/>
</dbReference>
<keyword evidence="8" id="KW-1133">Transmembrane helix</keyword>
<feature type="disulfide bond" evidence="7">
    <location>
        <begin position="551"/>
        <end position="561"/>
    </location>
</feature>
<feature type="disulfide bond" evidence="7">
    <location>
        <begin position="1224"/>
        <end position="1234"/>
    </location>
</feature>
<feature type="domain" description="SRCR" evidence="10">
    <location>
        <begin position="482"/>
        <end position="582"/>
    </location>
</feature>
<feature type="transmembrane region" description="Helical" evidence="8">
    <location>
        <begin position="1268"/>
        <end position="1290"/>
    </location>
</feature>
<evidence type="ECO:0000256" key="3">
    <source>
        <dbReference type="ARBA" id="ARBA00022729"/>
    </source>
</evidence>
<keyword evidence="3 9" id="KW-0732">Signal</keyword>
<dbReference type="PROSITE" id="PS00420">
    <property type="entry name" value="SRCR_1"/>
    <property type="match status" value="5"/>
</dbReference>
<feature type="disulfide bond" evidence="7">
    <location>
        <begin position="310"/>
        <end position="320"/>
    </location>
</feature>
<dbReference type="PANTHER" id="PTHR48071:SF15">
    <property type="entry name" value="SRCR DOMAIN-CONTAINING PROTEIN"/>
    <property type="match status" value="1"/>
</dbReference>
<keyword evidence="4" id="KW-0677">Repeat</keyword>
<evidence type="ECO:0000256" key="4">
    <source>
        <dbReference type="ARBA" id="ARBA00022737"/>
    </source>
</evidence>
<feature type="domain" description="SRCR" evidence="10">
    <location>
        <begin position="690"/>
        <end position="790"/>
    </location>
</feature>
<dbReference type="GO" id="GO:0031638">
    <property type="term" value="P:zymogen activation"/>
    <property type="evidence" value="ECO:0007669"/>
    <property type="project" value="TreeGrafter"/>
</dbReference>
<feature type="disulfide bond" evidence="7">
    <location>
        <begin position="70"/>
        <end position="131"/>
    </location>
</feature>
<feature type="domain" description="SRCR" evidence="10">
    <location>
        <begin position="795"/>
        <end position="896"/>
    </location>
</feature>
<feature type="disulfide bond" evidence="7">
    <location>
        <begin position="1105"/>
        <end position="1115"/>
    </location>
</feature>